<keyword evidence="1" id="KW-0812">Transmembrane</keyword>
<organism evidence="2 3">
    <name type="scientific">Clitoria ternatea</name>
    <name type="common">Butterfly pea</name>
    <dbReference type="NCBI Taxonomy" id="43366"/>
    <lineage>
        <taxon>Eukaryota</taxon>
        <taxon>Viridiplantae</taxon>
        <taxon>Streptophyta</taxon>
        <taxon>Embryophyta</taxon>
        <taxon>Tracheophyta</taxon>
        <taxon>Spermatophyta</taxon>
        <taxon>Magnoliopsida</taxon>
        <taxon>eudicotyledons</taxon>
        <taxon>Gunneridae</taxon>
        <taxon>Pentapetalae</taxon>
        <taxon>rosids</taxon>
        <taxon>fabids</taxon>
        <taxon>Fabales</taxon>
        <taxon>Fabaceae</taxon>
        <taxon>Papilionoideae</taxon>
        <taxon>50 kb inversion clade</taxon>
        <taxon>NPAAA clade</taxon>
        <taxon>indigoferoid/millettioid clade</taxon>
        <taxon>Phaseoleae</taxon>
        <taxon>Clitoria</taxon>
    </lineage>
</organism>
<keyword evidence="1" id="KW-0472">Membrane</keyword>
<keyword evidence="3" id="KW-1185">Reference proteome</keyword>
<keyword evidence="1" id="KW-1133">Transmembrane helix</keyword>
<dbReference type="Proteomes" id="UP001359559">
    <property type="component" value="Unassembled WGS sequence"/>
</dbReference>
<dbReference type="AlphaFoldDB" id="A0AAN9K7F5"/>
<evidence type="ECO:0000313" key="2">
    <source>
        <dbReference type="EMBL" id="KAK7311416.1"/>
    </source>
</evidence>
<gene>
    <name evidence="2" type="ORF">RJT34_09549</name>
</gene>
<feature type="transmembrane region" description="Helical" evidence="1">
    <location>
        <begin position="12"/>
        <end position="31"/>
    </location>
</feature>
<accession>A0AAN9K7F5</accession>
<reference evidence="2 3" key="1">
    <citation type="submission" date="2024-01" db="EMBL/GenBank/DDBJ databases">
        <title>The genomes of 5 underutilized Papilionoideae crops provide insights into root nodulation and disease resistance.</title>
        <authorList>
            <person name="Yuan L."/>
        </authorList>
    </citation>
    <scope>NUCLEOTIDE SEQUENCE [LARGE SCALE GENOMIC DNA]</scope>
    <source>
        <strain evidence="2">LY-2023</strain>
        <tissue evidence="2">Leaf</tissue>
    </source>
</reference>
<protein>
    <recommendedName>
        <fullName evidence="4">Transmembrane protein</fullName>
    </recommendedName>
</protein>
<sequence>MDVFFFNFLNVLYGLFVPYRMLVAYFIFNYFHPYNLAFVHYSGAGEVVEVFKGETEGGDEGFEGVRGFGVEDLEDEEGVMEYEG</sequence>
<comment type="caution">
    <text evidence="2">The sequence shown here is derived from an EMBL/GenBank/DDBJ whole genome shotgun (WGS) entry which is preliminary data.</text>
</comment>
<evidence type="ECO:0000256" key="1">
    <source>
        <dbReference type="SAM" id="Phobius"/>
    </source>
</evidence>
<proteinExistence type="predicted"/>
<name>A0AAN9K7F5_CLITE</name>
<evidence type="ECO:0000313" key="3">
    <source>
        <dbReference type="Proteomes" id="UP001359559"/>
    </source>
</evidence>
<dbReference type="EMBL" id="JAYKXN010000002">
    <property type="protein sequence ID" value="KAK7311416.1"/>
    <property type="molecule type" value="Genomic_DNA"/>
</dbReference>
<evidence type="ECO:0008006" key="4">
    <source>
        <dbReference type="Google" id="ProtNLM"/>
    </source>
</evidence>